<evidence type="ECO:0000313" key="1">
    <source>
        <dbReference type="EMBL" id="EME69030.1"/>
    </source>
</evidence>
<feature type="non-terminal residue" evidence="1">
    <location>
        <position position="1"/>
    </location>
</feature>
<keyword evidence="2" id="KW-1185">Reference proteome</keyword>
<comment type="caution">
    <text evidence="1">The sequence shown here is derived from an EMBL/GenBank/DDBJ whole genome shotgun (WGS) entry which is preliminary data.</text>
</comment>
<accession>M2Z3T2</accession>
<protein>
    <submittedName>
        <fullName evidence="1">Peptidase U32</fullName>
    </submittedName>
</protein>
<name>M2Z3T2_9PROT</name>
<dbReference type="RefSeq" id="WP_008619159.1">
    <property type="nucleotide sequence ID" value="NZ_AONQ01000044.1"/>
</dbReference>
<dbReference type="Pfam" id="PF01136">
    <property type="entry name" value="Peptidase_U32"/>
    <property type="match status" value="1"/>
</dbReference>
<organism evidence="1 2">
    <name type="scientific">Paramagnetospirillum caucaseum</name>
    <dbReference type="NCBI Taxonomy" id="1244869"/>
    <lineage>
        <taxon>Bacteria</taxon>
        <taxon>Pseudomonadati</taxon>
        <taxon>Pseudomonadota</taxon>
        <taxon>Alphaproteobacteria</taxon>
        <taxon>Rhodospirillales</taxon>
        <taxon>Magnetospirillaceae</taxon>
        <taxon>Paramagnetospirillum</taxon>
    </lineage>
</organism>
<dbReference type="Proteomes" id="UP000011744">
    <property type="component" value="Unassembled WGS sequence"/>
</dbReference>
<dbReference type="AlphaFoldDB" id="M2Z3T2"/>
<evidence type="ECO:0000313" key="2">
    <source>
        <dbReference type="Proteomes" id="UP000011744"/>
    </source>
</evidence>
<dbReference type="PATRIC" id="fig|1244869.3.peg.3065"/>
<dbReference type="InterPro" id="IPR001539">
    <property type="entry name" value="Peptidase_U32"/>
</dbReference>
<sequence length="235" mass="25165">ARLGQRDLGVRLHASSLLACRNAGAAAVLGELGACRVVLPRDVTLDEIAAIAAARPELEFEAFVLNDGCVFEEGNCHTIHLPGRLGGPICLDRYAVDYRRVDGRRLSDAEAEALAANDARHDEWLWYRFGCGFSVTANGLPFGPCGLCAVSALAGAGLAAVKIAGREGPLDRKLKSVEMVRATLDRLDRGEDGAQVAAFAQGLRARQDLCATGYMCYYREVIECYRPDAPLAQAG</sequence>
<dbReference type="eggNOG" id="COG0826">
    <property type="taxonomic scope" value="Bacteria"/>
</dbReference>
<dbReference type="EMBL" id="AONQ01000044">
    <property type="protein sequence ID" value="EME69030.1"/>
    <property type="molecule type" value="Genomic_DNA"/>
</dbReference>
<proteinExistence type="predicted"/>
<reference evidence="1 2" key="1">
    <citation type="journal article" date="2014" name="Genome Announc.">
        <title>Draft Genome Sequence of Magnetospirillum sp. Strain SO-1, a Freshwater Magnetotactic Bacterium Isolated from the Ol'khovka River, Russia.</title>
        <authorList>
            <person name="Grouzdev D.S."/>
            <person name="Dziuba M.V."/>
            <person name="Sukhacheva M.S."/>
            <person name="Mardanov A.V."/>
            <person name="Beletskiy A.V."/>
            <person name="Kuznetsov B.B."/>
            <person name="Skryabin K.G."/>
        </authorList>
    </citation>
    <scope>NUCLEOTIDE SEQUENCE [LARGE SCALE GENOMIC DNA]</scope>
    <source>
        <strain evidence="1 2">SO-1</strain>
    </source>
</reference>
<gene>
    <name evidence="1" type="ORF">H261_15255</name>
</gene>
<dbReference type="PANTHER" id="PTHR30217">
    <property type="entry name" value="PEPTIDASE U32 FAMILY"/>
    <property type="match status" value="1"/>
</dbReference>
<dbReference type="InterPro" id="IPR051454">
    <property type="entry name" value="RNA/ubiquinone_mod_enzymes"/>
</dbReference>
<dbReference type="PANTHER" id="PTHR30217:SF10">
    <property type="entry name" value="23S RRNA 5-HYDROXYCYTIDINE C2501 SYNTHASE"/>
    <property type="match status" value="1"/>
</dbReference>